<evidence type="ECO:0000313" key="4">
    <source>
        <dbReference type="Proteomes" id="UP000823405"/>
    </source>
</evidence>
<comment type="caution">
    <text evidence="3">The sequence shown here is derived from an EMBL/GenBank/DDBJ whole genome shotgun (WGS) entry which is preliminary data.</text>
</comment>
<protein>
    <submittedName>
        <fullName evidence="3">MtDNA inheritance, partitioning of the mitochondrial organelle</fullName>
    </submittedName>
</protein>
<evidence type="ECO:0000256" key="2">
    <source>
        <dbReference type="SAM" id="MobiDB-lite"/>
    </source>
</evidence>
<comment type="similarity">
    <text evidence="1">Belongs to the SAP18 family.</text>
</comment>
<dbReference type="AlphaFoldDB" id="A0A9P6RP98"/>
<dbReference type="InterPro" id="IPR010516">
    <property type="entry name" value="SAP18"/>
</dbReference>
<dbReference type="Pfam" id="PF06487">
    <property type="entry name" value="SAP18"/>
    <property type="match status" value="1"/>
</dbReference>
<name>A0A9P6RP98_9FUNG</name>
<feature type="region of interest" description="Disordered" evidence="2">
    <location>
        <begin position="164"/>
        <end position="212"/>
    </location>
</feature>
<dbReference type="Gene3D" id="3.10.20.550">
    <property type="entry name" value="ASAP complex, SAP18 subunit"/>
    <property type="match status" value="1"/>
</dbReference>
<proteinExistence type="inferred from homology"/>
<dbReference type="Proteomes" id="UP000823405">
    <property type="component" value="Unassembled WGS sequence"/>
</dbReference>
<dbReference type="PANTHER" id="PTHR13082">
    <property type="entry name" value="SAP18"/>
    <property type="match status" value="1"/>
</dbReference>
<gene>
    <name evidence="3" type="primary">DML1_2</name>
    <name evidence="3" type="ORF">BGZ97_008499</name>
</gene>
<dbReference type="PANTHER" id="PTHR13082:SF0">
    <property type="entry name" value="HISTONE DEACETYLASE COMPLEX SUBUNIT SAP18"/>
    <property type="match status" value="1"/>
</dbReference>
<organism evidence="3 4">
    <name type="scientific">Linnemannia gamsii</name>
    <dbReference type="NCBI Taxonomy" id="64522"/>
    <lineage>
        <taxon>Eukaryota</taxon>
        <taxon>Fungi</taxon>
        <taxon>Fungi incertae sedis</taxon>
        <taxon>Mucoromycota</taxon>
        <taxon>Mortierellomycotina</taxon>
        <taxon>Mortierellomycetes</taxon>
        <taxon>Mortierellales</taxon>
        <taxon>Mortierellaceae</taxon>
        <taxon>Linnemannia</taxon>
    </lineage>
</organism>
<feature type="region of interest" description="Disordered" evidence="2">
    <location>
        <begin position="1"/>
        <end position="52"/>
    </location>
</feature>
<evidence type="ECO:0000256" key="1">
    <source>
        <dbReference type="ARBA" id="ARBA00009143"/>
    </source>
</evidence>
<accession>A0A9P6RP98</accession>
<sequence length="212" mass="22033">MSPEPGTTAAAAAATEPTQNPTTTAAAASSTVDAPATNAPASATTATPTGPGIVDREKLCPFLLKMFYKQGEHHRVDQYKPTSLPPKSSELQLYTWKNATMGEIAALVQQAIPDLIDTVCAPETGGELHFRHIYLDMTRGLYVGRDIGTVLLVDTLVEDDGVDTTTAGAGDAGVDGDVKMEGEGEGEKADKPGEAGAKKEEGGQGLAEVDHP</sequence>
<dbReference type="EMBL" id="JAAAIN010000039">
    <property type="protein sequence ID" value="KAG0322149.1"/>
    <property type="molecule type" value="Genomic_DNA"/>
</dbReference>
<feature type="compositionally biased region" description="Low complexity" evidence="2">
    <location>
        <begin position="7"/>
        <end position="51"/>
    </location>
</feature>
<dbReference type="GO" id="GO:0005634">
    <property type="term" value="C:nucleus"/>
    <property type="evidence" value="ECO:0007669"/>
    <property type="project" value="TreeGrafter"/>
</dbReference>
<evidence type="ECO:0000313" key="3">
    <source>
        <dbReference type="EMBL" id="KAG0322149.1"/>
    </source>
</evidence>
<feature type="compositionally biased region" description="Basic and acidic residues" evidence="2">
    <location>
        <begin position="176"/>
        <end position="212"/>
    </location>
</feature>
<reference evidence="3" key="1">
    <citation type="journal article" date="2020" name="Fungal Divers.">
        <title>Resolving the Mortierellaceae phylogeny through synthesis of multi-gene phylogenetics and phylogenomics.</title>
        <authorList>
            <person name="Vandepol N."/>
            <person name="Liber J."/>
            <person name="Desiro A."/>
            <person name="Na H."/>
            <person name="Kennedy M."/>
            <person name="Barry K."/>
            <person name="Grigoriev I.V."/>
            <person name="Miller A.N."/>
            <person name="O'Donnell K."/>
            <person name="Stajich J.E."/>
            <person name="Bonito G."/>
        </authorList>
    </citation>
    <scope>NUCLEOTIDE SEQUENCE</scope>
    <source>
        <strain evidence="3">NVP60</strain>
    </source>
</reference>
<keyword evidence="4" id="KW-1185">Reference proteome</keyword>
<dbReference type="OrthoDB" id="440566at2759"/>
<dbReference type="InterPro" id="IPR042534">
    <property type="entry name" value="SAP18_sf"/>
</dbReference>